<reference evidence="1" key="2">
    <citation type="submission" date="2021-01" db="UniProtKB">
        <authorList>
            <consortium name="EnsemblPlants"/>
        </authorList>
    </citation>
    <scope>IDENTIFICATION</scope>
</reference>
<name>A0A7N2MDG0_QUELO</name>
<keyword evidence="2" id="KW-1185">Reference proteome</keyword>
<protein>
    <submittedName>
        <fullName evidence="1">Uncharacterized protein</fullName>
    </submittedName>
</protein>
<dbReference type="Gramene" id="QL08p043619:mrna">
    <property type="protein sequence ID" value="QL08p043619:mrna:CDS:1"/>
    <property type="gene ID" value="QL08p043619"/>
</dbReference>
<organism evidence="1 2">
    <name type="scientific">Quercus lobata</name>
    <name type="common">Valley oak</name>
    <dbReference type="NCBI Taxonomy" id="97700"/>
    <lineage>
        <taxon>Eukaryota</taxon>
        <taxon>Viridiplantae</taxon>
        <taxon>Streptophyta</taxon>
        <taxon>Embryophyta</taxon>
        <taxon>Tracheophyta</taxon>
        <taxon>Spermatophyta</taxon>
        <taxon>Magnoliopsida</taxon>
        <taxon>eudicotyledons</taxon>
        <taxon>Gunneridae</taxon>
        <taxon>Pentapetalae</taxon>
        <taxon>rosids</taxon>
        <taxon>fabids</taxon>
        <taxon>Fagales</taxon>
        <taxon>Fagaceae</taxon>
        <taxon>Quercus</taxon>
    </lineage>
</organism>
<dbReference type="Proteomes" id="UP000594261">
    <property type="component" value="Chromosome 8"/>
</dbReference>
<reference evidence="1 2" key="1">
    <citation type="journal article" date="2016" name="G3 (Bethesda)">
        <title>First Draft Assembly and Annotation of the Genome of a California Endemic Oak Quercus lobata Nee (Fagaceae).</title>
        <authorList>
            <person name="Sork V.L."/>
            <person name="Fitz-Gibbon S.T."/>
            <person name="Puiu D."/>
            <person name="Crepeau M."/>
            <person name="Gugger P.F."/>
            <person name="Sherman R."/>
            <person name="Stevens K."/>
            <person name="Langley C.H."/>
            <person name="Pellegrini M."/>
            <person name="Salzberg S.L."/>
        </authorList>
    </citation>
    <scope>NUCLEOTIDE SEQUENCE [LARGE SCALE GENOMIC DNA]</scope>
    <source>
        <strain evidence="1 2">cv. SW786</strain>
    </source>
</reference>
<dbReference type="EMBL" id="LRBV02000008">
    <property type="status" value="NOT_ANNOTATED_CDS"/>
    <property type="molecule type" value="Genomic_DNA"/>
</dbReference>
<accession>A0A7N2MDG0</accession>
<evidence type="ECO:0000313" key="1">
    <source>
        <dbReference type="EnsemblPlants" id="QL08p043619:mrna:CDS:1"/>
    </source>
</evidence>
<dbReference type="AlphaFoldDB" id="A0A7N2MDG0"/>
<evidence type="ECO:0000313" key="2">
    <source>
        <dbReference type="Proteomes" id="UP000594261"/>
    </source>
</evidence>
<sequence length="70" mass="8023">MNSKSPNRFIISISFKSIARRYVQQLMQIRLPMYGPLKCIVVCNVAVAKGIDVNFSSRPEFGSSKYFIYL</sequence>
<dbReference type="InParanoid" id="A0A7N2MDG0"/>
<dbReference type="EnsemblPlants" id="QL08p043619:mrna">
    <property type="protein sequence ID" value="QL08p043619:mrna:CDS:1"/>
    <property type="gene ID" value="QL08p043619"/>
</dbReference>
<proteinExistence type="predicted"/>